<proteinExistence type="predicted"/>
<evidence type="ECO:0000313" key="2">
    <source>
        <dbReference type="Proteomes" id="UP001430953"/>
    </source>
</evidence>
<name>A0AAW2G4W9_9HYME</name>
<sequence>MLMHSEILALTLQHARPRRCRSPACFSIPSHFLFLLNYPRLKSLAPLESFHGRRLKSGSLRAFAPSLLFFHPRSTSPVNPQTRVPSSRNHRKIFLPKRNNFLNILFLLRSSREKSLKYQSRGSSSVFGVARGRR</sequence>
<gene>
    <name evidence="1" type="ORF">PUN28_007383</name>
</gene>
<dbReference type="Proteomes" id="UP001430953">
    <property type="component" value="Unassembled WGS sequence"/>
</dbReference>
<organism evidence="1 2">
    <name type="scientific">Cardiocondyla obscurior</name>
    <dbReference type="NCBI Taxonomy" id="286306"/>
    <lineage>
        <taxon>Eukaryota</taxon>
        <taxon>Metazoa</taxon>
        <taxon>Ecdysozoa</taxon>
        <taxon>Arthropoda</taxon>
        <taxon>Hexapoda</taxon>
        <taxon>Insecta</taxon>
        <taxon>Pterygota</taxon>
        <taxon>Neoptera</taxon>
        <taxon>Endopterygota</taxon>
        <taxon>Hymenoptera</taxon>
        <taxon>Apocrita</taxon>
        <taxon>Aculeata</taxon>
        <taxon>Formicoidea</taxon>
        <taxon>Formicidae</taxon>
        <taxon>Myrmicinae</taxon>
        <taxon>Cardiocondyla</taxon>
    </lineage>
</organism>
<evidence type="ECO:0000313" key="1">
    <source>
        <dbReference type="EMBL" id="KAL0122630.1"/>
    </source>
</evidence>
<keyword evidence="2" id="KW-1185">Reference proteome</keyword>
<reference evidence="1 2" key="1">
    <citation type="submission" date="2023-03" db="EMBL/GenBank/DDBJ databases">
        <title>High recombination rates correlate with genetic variation in Cardiocondyla obscurior ants.</title>
        <authorList>
            <person name="Errbii M."/>
        </authorList>
    </citation>
    <scope>NUCLEOTIDE SEQUENCE [LARGE SCALE GENOMIC DNA]</scope>
    <source>
        <strain evidence="1">Alpha-2009</strain>
        <tissue evidence="1">Whole body</tissue>
    </source>
</reference>
<comment type="caution">
    <text evidence="1">The sequence shown here is derived from an EMBL/GenBank/DDBJ whole genome shotgun (WGS) entry which is preliminary data.</text>
</comment>
<dbReference type="AlphaFoldDB" id="A0AAW2G4W9"/>
<protein>
    <submittedName>
        <fullName evidence="1">Uncharacterized protein</fullName>
    </submittedName>
</protein>
<dbReference type="EMBL" id="JADYXP020000006">
    <property type="protein sequence ID" value="KAL0122630.1"/>
    <property type="molecule type" value="Genomic_DNA"/>
</dbReference>
<accession>A0AAW2G4W9</accession>